<dbReference type="Proteomes" id="UP000326924">
    <property type="component" value="Unassembled WGS sequence"/>
</dbReference>
<reference evidence="2 3" key="1">
    <citation type="submission" date="2019-09" db="EMBL/GenBank/DDBJ databases">
        <title>Draft genome of the ectomycorrhizal ascomycete Sphaerosporella brunnea.</title>
        <authorList>
            <consortium name="DOE Joint Genome Institute"/>
            <person name="Benucci G.M."/>
            <person name="Marozzi G."/>
            <person name="Antonielli L."/>
            <person name="Sanchez S."/>
            <person name="Marco P."/>
            <person name="Wang X."/>
            <person name="Falini L.B."/>
            <person name="Barry K."/>
            <person name="Haridas S."/>
            <person name="Lipzen A."/>
            <person name="Labutti K."/>
            <person name="Grigoriev I.V."/>
            <person name="Murat C."/>
            <person name="Martin F."/>
            <person name="Albertini E."/>
            <person name="Donnini D."/>
            <person name="Bonito G."/>
        </authorList>
    </citation>
    <scope>NUCLEOTIDE SEQUENCE [LARGE SCALE GENOMIC DNA]</scope>
    <source>
        <strain evidence="2 3">Sb_GMNB300</strain>
    </source>
</reference>
<feature type="region of interest" description="Disordered" evidence="1">
    <location>
        <begin position="65"/>
        <end position="125"/>
    </location>
</feature>
<comment type="caution">
    <text evidence="2">The sequence shown here is derived from an EMBL/GenBank/DDBJ whole genome shotgun (WGS) entry which is preliminary data.</text>
</comment>
<evidence type="ECO:0000313" key="2">
    <source>
        <dbReference type="EMBL" id="KAA8910318.1"/>
    </source>
</evidence>
<proteinExistence type="predicted"/>
<dbReference type="InParanoid" id="A0A5J5F2W8"/>
<feature type="compositionally biased region" description="Acidic residues" evidence="1">
    <location>
        <begin position="98"/>
        <end position="108"/>
    </location>
</feature>
<protein>
    <submittedName>
        <fullName evidence="2">Uncharacterized protein</fullName>
    </submittedName>
</protein>
<feature type="compositionally biased region" description="Basic and acidic residues" evidence="1">
    <location>
        <begin position="85"/>
        <end position="97"/>
    </location>
</feature>
<evidence type="ECO:0000256" key="1">
    <source>
        <dbReference type="SAM" id="MobiDB-lite"/>
    </source>
</evidence>
<evidence type="ECO:0000313" key="3">
    <source>
        <dbReference type="Proteomes" id="UP000326924"/>
    </source>
</evidence>
<name>A0A5J5F2W8_9PEZI</name>
<feature type="region of interest" description="Disordered" evidence="1">
    <location>
        <begin position="248"/>
        <end position="279"/>
    </location>
</feature>
<accession>A0A5J5F2W8</accession>
<keyword evidence="3" id="KW-1185">Reference proteome</keyword>
<feature type="region of interest" description="Disordered" evidence="1">
    <location>
        <begin position="1"/>
        <end position="36"/>
    </location>
</feature>
<gene>
    <name evidence="2" type="ORF">FN846DRAFT_888485</name>
</gene>
<dbReference type="AlphaFoldDB" id="A0A5J5F2W8"/>
<sequence>MNSCQPGPWAELQGDDPGGRGGWVKEQPTPFVERDCPHWWRIVMPTSRAGSSRLERAYFCGRAARAEKKERGSAEISRRGTLGRETTEPEVDGHDSGTEGDPESDVEEGSSRKRRKKKAGSSSDNKKPIELVRCSDCSKTWCPYESSYKTTSVYRRHIESKHPELPCNEASEKVMIQQIRDRLAAEGSAFGLGSAGDMITKKRNRLLEESSSGLLLLKHWLKHTQVNSWEKWGYEDPEVLPQVGVRRATTRSDHDMPEAVDLNTKAELNSSSGLSDFSD</sequence>
<organism evidence="2 3">
    <name type="scientific">Sphaerosporella brunnea</name>
    <dbReference type="NCBI Taxonomy" id="1250544"/>
    <lineage>
        <taxon>Eukaryota</taxon>
        <taxon>Fungi</taxon>
        <taxon>Dikarya</taxon>
        <taxon>Ascomycota</taxon>
        <taxon>Pezizomycotina</taxon>
        <taxon>Pezizomycetes</taxon>
        <taxon>Pezizales</taxon>
        <taxon>Pyronemataceae</taxon>
        <taxon>Sphaerosporella</taxon>
    </lineage>
</organism>
<feature type="compositionally biased region" description="Basic and acidic residues" evidence="1">
    <location>
        <begin position="65"/>
        <end position="78"/>
    </location>
</feature>
<dbReference type="EMBL" id="VXIS01000047">
    <property type="protein sequence ID" value="KAA8910318.1"/>
    <property type="molecule type" value="Genomic_DNA"/>
</dbReference>
<feature type="compositionally biased region" description="Polar residues" evidence="1">
    <location>
        <begin position="266"/>
        <end position="279"/>
    </location>
</feature>